<evidence type="ECO:0000313" key="3">
    <source>
        <dbReference type="EMBL" id="HIX75605.1"/>
    </source>
</evidence>
<proteinExistence type="predicted"/>
<sequence length="284" mass="33045">MDKRKGINRNKWSLIALLLWTLSLCPCLYAQNNEQEQFIEETQLLEIEGRMLFFYDQLQEIANKLPLYTAENLPKARQQVSAIDSKWAIYCQTRQAEIANDDSLLQIVANYQLVKQGLLDSIAYKKHYFEAVADFGEAEIFIASQDSVYERLYETAIEYSLLKQLATQLETLKGKEQLLFADIQAKYEAAKNIAQEFGELQPRFQIIEENFITLKNNSEKIQAQEYKPIFQRIKDYLYGLAAVAMILMFINMAQAKIKMIKQARENAKKLSQMMNKDENDYPTI</sequence>
<comment type="caution">
    <text evidence="3">The sequence shown here is derived from an EMBL/GenBank/DDBJ whole genome shotgun (WGS) entry which is preliminary data.</text>
</comment>
<name>A0A9D1XCR8_9BACT</name>
<keyword evidence="2" id="KW-1133">Transmembrane helix</keyword>
<accession>A0A9D1XCR8</accession>
<reference evidence="3" key="2">
    <citation type="submission" date="2021-04" db="EMBL/GenBank/DDBJ databases">
        <authorList>
            <person name="Gilroy R."/>
        </authorList>
    </citation>
    <scope>NUCLEOTIDE SEQUENCE</scope>
    <source>
        <strain evidence="3">ChiGjej6B6-14162</strain>
    </source>
</reference>
<evidence type="ECO:0000313" key="4">
    <source>
        <dbReference type="Proteomes" id="UP000886740"/>
    </source>
</evidence>
<evidence type="ECO:0000256" key="1">
    <source>
        <dbReference type="SAM" id="Coils"/>
    </source>
</evidence>
<keyword evidence="1" id="KW-0175">Coiled coil</keyword>
<evidence type="ECO:0000256" key="2">
    <source>
        <dbReference type="SAM" id="Phobius"/>
    </source>
</evidence>
<keyword evidence="2" id="KW-0472">Membrane</keyword>
<gene>
    <name evidence="3" type="ORF">H9977_11325</name>
</gene>
<reference evidence="3" key="1">
    <citation type="journal article" date="2021" name="PeerJ">
        <title>Extensive microbial diversity within the chicken gut microbiome revealed by metagenomics and culture.</title>
        <authorList>
            <person name="Gilroy R."/>
            <person name="Ravi A."/>
            <person name="Getino M."/>
            <person name="Pursley I."/>
            <person name="Horton D.L."/>
            <person name="Alikhan N.F."/>
            <person name="Baker D."/>
            <person name="Gharbi K."/>
            <person name="Hall N."/>
            <person name="Watson M."/>
            <person name="Adriaenssens E.M."/>
            <person name="Foster-Nyarko E."/>
            <person name="Jarju S."/>
            <person name="Secka A."/>
            <person name="Antonio M."/>
            <person name="Oren A."/>
            <person name="Chaudhuri R.R."/>
            <person name="La Ragione R."/>
            <person name="Hildebrand F."/>
            <person name="Pallen M.J."/>
        </authorList>
    </citation>
    <scope>NUCLEOTIDE SEQUENCE</scope>
    <source>
        <strain evidence="3">ChiGjej6B6-14162</strain>
    </source>
</reference>
<protein>
    <submittedName>
        <fullName evidence="3">Uncharacterized protein</fullName>
    </submittedName>
</protein>
<dbReference type="Proteomes" id="UP000886740">
    <property type="component" value="Unassembled WGS sequence"/>
</dbReference>
<keyword evidence="2" id="KW-0812">Transmembrane</keyword>
<organism evidence="3 4">
    <name type="scientific">Candidatus Parabacteroides intestinipullorum</name>
    <dbReference type="NCBI Taxonomy" id="2838723"/>
    <lineage>
        <taxon>Bacteria</taxon>
        <taxon>Pseudomonadati</taxon>
        <taxon>Bacteroidota</taxon>
        <taxon>Bacteroidia</taxon>
        <taxon>Bacteroidales</taxon>
        <taxon>Tannerellaceae</taxon>
        <taxon>Parabacteroides</taxon>
    </lineage>
</organism>
<dbReference type="AlphaFoldDB" id="A0A9D1XCR8"/>
<feature type="transmembrane region" description="Helical" evidence="2">
    <location>
        <begin position="236"/>
        <end position="254"/>
    </location>
</feature>
<feature type="coiled-coil region" evidence="1">
    <location>
        <begin position="250"/>
        <end position="280"/>
    </location>
</feature>
<dbReference type="EMBL" id="DXEL01000077">
    <property type="protein sequence ID" value="HIX75605.1"/>
    <property type="molecule type" value="Genomic_DNA"/>
</dbReference>